<accession>A0A518F026</accession>
<dbReference type="EC" id="2.2.1.7" evidence="5"/>
<dbReference type="Pfam" id="PF02779">
    <property type="entry name" value="Transket_pyr"/>
    <property type="match status" value="1"/>
</dbReference>
<dbReference type="SMART" id="SM00861">
    <property type="entry name" value="Transket_pyr"/>
    <property type="match status" value="1"/>
</dbReference>
<name>A0A518F026_9BACT</name>
<feature type="domain" description="Transketolase-like pyrimidine-binding" evidence="4">
    <location>
        <begin position="18"/>
        <end position="183"/>
    </location>
</feature>
<dbReference type="Pfam" id="PF02780">
    <property type="entry name" value="Transketolase_C"/>
    <property type="match status" value="1"/>
</dbReference>
<dbReference type="InterPro" id="IPR009014">
    <property type="entry name" value="Transketo_C/PFOR_II"/>
</dbReference>
<dbReference type="RefSeq" id="WP_145204493.1">
    <property type="nucleotide sequence ID" value="NZ_CP036434.1"/>
</dbReference>
<evidence type="ECO:0000313" key="5">
    <source>
        <dbReference type="EMBL" id="QDV09690.1"/>
    </source>
</evidence>
<evidence type="ECO:0000256" key="3">
    <source>
        <dbReference type="ARBA" id="ARBA00023052"/>
    </source>
</evidence>
<gene>
    <name evidence="5" type="primary">dxs_2</name>
    <name evidence="5" type="ORF">Poly30_52490</name>
</gene>
<comment type="similarity">
    <text evidence="2">Belongs to the transketolase family.</text>
</comment>
<organism evidence="5 6">
    <name type="scientific">Saltatorellus ferox</name>
    <dbReference type="NCBI Taxonomy" id="2528018"/>
    <lineage>
        <taxon>Bacteria</taxon>
        <taxon>Pseudomonadati</taxon>
        <taxon>Planctomycetota</taxon>
        <taxon>Planctomycetia</taxon>
        <taxon>Planctomycetia incertae sedis</taxon>
        <taxon>Saltatorellus</taxon>
    </lineage>
</organism>
<dbReference type="InterPro" id="IPR051157">
    <property type="entry name" value="PDH/Transketolase"/>
</dbReference>
<proteinExistence type="inferred from homology"/>
<dbReference type="Gene3D" id="3.40.50.920">
    <property type="match status" value="1"/>
</dbReference>
<keyword evidence="5" id="KW-0808">Transferase</keyword>
<evidence type="ECO:0000256" key="1">
    <source>
        <dbReference type="ARBA" id="ARBA00001964"/>
    </source>
</evidence>
<dbReference type="Gene3D" id="3.40.50.970">
    <property type="match status" value="1"/>
</dbReference>
<evidence type="ECO:0000313" key="6">
    <source>
        <dbReference type="Proteomes" id="UP000320390"/>
    </source>
</evidence>
<dbReference type="OrthoDB" id="9803371at2"/>
<dbReference type="AlphaFoldDB" id="A0A518F026"/>
<dbReference type="CDD" id="cd07033">
    <property type="entry name" value="TPP_PYR_DXS_TK_like"/>
    <property type="match status" value="1"/>
</dbReference>
<dbReference type="PANTHER" id="PTHR43825:SF1">
    <property type="entry name" value="TRANSKETOLASE-LIKE PYRIMIDINE-BINDING DOMAIN-CONTAINING PROTEIN"/>
    <property type="match status" value="1"/>
</dbReference>
<dbReference type="SUPFAM" id="SSF52922">
    <property type="entry name" value="TK C-terminal domain-like"/>
    <property type="match status" value="1"/>
</dbReference>
<evidence type="ECO:0000259" key="4">
    <source>
        <dbReference type="SMART" id="SM00861"/>
    </source>
</evidence>
<evidence type="ECO:0000256" key="2">
    <source>
        <dbReference type="ARBA" id="ARBA00007131"/>
    </source>
</evidence>
<sequence>MSAPPLLAPLATGEPKNEATRNAYGNALLELGEANPEIVVLDADLSGSTKTKAFSKAYPKRFFNMGVAEANMIGVAAGLASQGLTAFASSFAMFATGKAYEQIRQSVCVPNLNVKVCATHAGLTVGEDGKSHQMLEDVTLMRVIPNMKVMVPADAVEARQCIHAAAKIEGPVYVRLSRASTPIVFADSYEFVFGKAALLREGTDLAIIAMGVTVAPAMEAAEALAREGIQARVLNMSTIKPLDVEAITRAASDCGAILTVEEHQENGGLGDAVAQAVVLNHPVPMKMCAMHDQFGQSGTGDELLAHYGLHAAGITASAKELMKRKGA</sequence>
<dbReference type="GO" id="GO:0008661">
    <property type="term" value="F:1-deoxy-D-xylulose-5-phosphate synthase activity"/>
    <property type="evidence" value="ECO:0007669"/>
    <property type="project" value="UniProtKB-EC"/>
</dbReference>
<dbReference type="InterPro" id="IPR005475">
    <property type="entry name" value="Transketolase-like_Pyr-bd"/>
</dbReference>
<dbReference type="Proteomes" id="UP000320390">
    <property type="component" value="Chromosome"/>
</dbReference>
<dbReference type="PANTHER" id="PTHR43825">
    <property type="entry name" value="PYRUVATE DEHYDROGENASE E1 COMPONENT"/>
    <property type="match status" value="1"/>
</dbReference>
<comment type="cofactor">
    <cofactor evidence="1">
        <name>thiamine diphosphate</name>
        <dbReference type="ChEBI" id="CHEBI:58937"/>
    </cofactor>
</comment>
<dbReference type="EMBL" id="CP036434">
    <property type="protein sequence ID" value="QDV09690.1"/>
    <property type="molecule type" value="Genomic_DNA"/>
</dbReference>
<keyword evidence="3" id="KW-0786">Thiamine pyrophosphate</keyword>
<dbReference type="FunFam" id="3.40.50.970:FF:000129">
    <property type="entry name" value="Transketolase"/>
    <property type="match status" value="1"/>
</dbReference>
<dbReference type="InterPro" id="IPR033248">
    <property type="entry name" value="Transketolase_C"/>
</dbReference>
<protein>
    <submittedName>
        <fullName evidence="5">1-deoxy-D-xylulose-5-phosphate synthase</fullName>
        <ecNumber evidence="5">2.2.1.7</ecNumber>
    </submittedName>
</protein>
<reference evidence="5 6" key="1">
    <citation type="submission" date="2019-02" db="EMBL/GenBank/DDBJ databases">
        <title>Deep-cultivation of Planctomycetes and their phenomic and genomic characterization uncovers novel biology.</title>
        <authorList>
            <person name="Wiegand S."/>
            <person name="Jogler M."/>
            <person name="Boedeker C."/>
            <person name="Pinto D."/>
            <person name="Vollmers J."/>
            <person name="Rivas-Marin E."/>
            <person name="Kohn T."/>
            <person name="Peeters S.H."/>
            <person name="Heuer A."/>
            <person name="Rast P."/>
            <person name="Oberbeckmann S."/>
            <person name="Bunk B."/>
            <person name="Jeske O."/>
            <person name="Meyerdierks A."/>
            <person name="Storesund J.E."/>
            <person name="Kallscheuer N."/>
            <person name="Luecker S."/>
            <person name="Lage O.M."/>
            <person name="Pohl T."/>
            <person name="Merkel B.J."/>
            <person name="Hornburger P."/>
            <person name="Mueller R.-W."/>
            <person name="Bruemmer F."/>
            <person name="Labrenz M."/>
            <person name="Spormann A.M."/>
            <person name="Op den Camp H."/>
            <person name="Overmann J."/>
            <person name="Amann R."/>
            <person name="Jetten M.S.M."/>
            <person name="Mascher T."/>
            <person name="Medema M.H."/>
            <person name="Devos D.P."/>
            <person name="Kaster A.-K."/>
            <person name="Ovreas L."/>
            <person name="Rohde M."/>
            <person name="Galperin M.Y."/>
            <person name="Jogler C."/>
        </authorList>
    </citation>
    <scope>NUCLEOTIDE SEQUENCE [LARGE SCALE GENOMIC DNA]</scope>
    <source>
        <strain evidence="5 6">Poly30</strain>
    </source>
</reference>
<dbReference type="SUPFAM" id="SSF52518">
    <property type="entry name" value="Thiamin diphosphate-binding fold (THDP-binding)"/>
    <property type="match status" value="1"/>
</dbReference>
<keyword evidence="6" id="KW-1185">Reference proteome</keyword>
<dbReference type="InterPro" id="IPR029061">
    <property type="entry name" value="THDP-binding"/>
</dbReference>